<dbReference type="Proteomes" id="UP000012174">
    <property type="component" value="Unassembled WGS sequence"/>
</dbReference>
<gene>
    <name evidence="2" type="ORF">UCREL1_3337</name>
</gene>
<dbReference type="EMBL" id="KB706042">
    <property type="protein sequence ID" value="EMR69641.1"/>
    <property type="molecule type" value="Genomic_DNA"/>
</dbReference>
<accession>M7TI80</accession>
<dbReference type="AlphaFoldDB" id="M7TI80"/>
<evidence type="ECO:0000256" key="1">
    <source>
        <dbReference type="SAM" id="MobiDB-lite"/>
    </source>
</evidence>
<protein>
    <submittedName>
        <fullName evidence="2">Uncharacterized protein</fullName>
    </submittedName>
</protein>
<evidence type="ECO:0000313" key="3">
    <source>
        <dbReference type="Proteomes" id="UP000012174"/>
    </source>
</evidence>
<dbReference type="HOGENOM" id="CLU_1695465_0_0_1"/>
<keyword evidence="3" id="KW-1185">Reference proteome</keyword>
<dbReference type="OrthoDB" id="4746441at2759"/>
<organism evidence="2 3">
    <name type="scientific">Eutypa lata (strain UCR-EL1)</name>
    <name type="common">Grapevine dieback disease fungus</name>
    <name type="synonym">Eutypa armeniacae</name>
    <dbReference type="NCBI Taxonomy" id="1287681"/>
    <lineage>
        <taxon>Eukaryota</taxon>
        <taxon>Fungi</taxon>
        <taxon>Dikarya</taxon>
        <taxon>Ascomycota</taxon>
        <taxon>Pezizomycotina</taxon>
        <taxon>Sordariomycetes</taxon>
        <taxon>Xylariomycetidae</taxon>
        <taxon>Xylariales</taxon>
        <taxon>Diatrypaceae</taxon>
        <taxon>Eutypa</taxon>
    </lineage>
</organism>
<name>M7TI80_EUTLA</name>
<evidence type="ECO:0000313" key="2">
    <source>
        <dbReference type="EMBL" id="EMR69641.1"/>
    </source>
</evidence>
<reference evidence="3" key="1">
    <citation type="journal article" date="2013" name="Genome Announc.">
        <title>Draft genome sequence of the grapevine dieback fungus Eutypa lata UCR-EL1.</title>
        <authorList>
            <person name="Blanco-Ulate B."/>
            <person name="Rolshausen P.E."/>
            <person name="Cantu D."/>
        </authorList>
    </citation>
    <scope>NUCLEOTIDE SEQUENCE [LARGE SCALE GENOMIC DNA]</scope>
    <source>
        <strain evidence="3">UCR-EL1</strain>
    </source>
</reference>
<feature type="compositionally biased region" description="Basic and acidic residues" evidence="1">
    <location>
        <begin position="95"/>
        <end position="105"/>
    </location>
</feature>
<feature type="region of interest" description="Disordered" evidence="1">
    <location>
        <begin position="95"/>
        <end position="130"/>
    </location>
</feature>
<dbReference type="OMA" id="VVATHAC"/>
<proteinExistence type="predicted"/>
<dbReference type="KEGG" id="ela:UCREL1_3337"/>
<sequence length="155" mass="17358">MCPYPKTIFSCNHIKLGENPIRICDAQREYVSKLVSEPCGERASHPLSTVRQPFECVACREKRTRFDGKIREAKTIIAEAKSKLQESYGKVIDEPKAAKVGTAEKGEEEEEEEAVSPKSGGPADAKAVFPEPDLLDPAEFLRRRMSDKYAHLMMS</sequence>